<dbReference type="GO" id="GO:0000155">
    <property type="term" value="F:phosphorelay sensor kinase activity"/>
    <property type="evidence" value="ECO:0007669"/>
    <property type="project" value="InterPro"/>
</dbReference>
<evidence type="ECO:0000256" key="4">
    <source>
        <dbReference type="ARBA" id="ARBA00022553"/>
    </source>
</evidence>
<evidence type="ECO:0000256" key="5">
    <source>
        <dbReference type="ARBA" id="ARBA00022679"/>
    </source>
</evidence>
<name>A0A923MAQ1_9BURK</name>
<dbReference type="PANTHER" id="PTHR42878">
    <property type="entry name" value="TWO-COMPONENT HISTIDINE KINASE"/>
    <property type="match status" value="1"/>
</dbReference>
<comment type="caution">
    <text evidence="10">The sequence shown here is derived from an EMBL/GenBank/DDBJ whole genome shotgun (WGS) entry which is preliminary data.</text>
</comment>
<dbReference type="InterPro" id="IPR003661">
    <property type="entry name" value="HisK_dim/P_dom"/>
</dbReference>
<comment type="catalytic activity">
    <reaction evidence="1">
        <text>ATP + protein L-histidine = ADP + protein N-phospho-L-histidine.</text>
        <dbReference type="EC" id="2.7.13.3"/>
    </reaction>
</comment>
<keyword evidence="6" id="KW-0418">Kinase</keyword>
<dbReference type="InterPro" id="IPR004358">
    <property type="entry name" value="Sig_transdc_His_kin-like_C"/>
</dbReference>
<dbReference type="RefSeq" id="WP_187082333.1">
    <property type="nucleotide sequence ID" value="NZ_JACORU010000005.1"/>
</dbReference>
<reference evidence="10" key="1">
    <citation type="submission" date="2020-08" db="EMBL/GenBank/DDBJ databases">
        <title>Ramlibacter sp. GTP1 16S ribosomal RNA gene genome sequencing and assembly.</title>
        <authorList>
            <person name="Kang M."/>
        </authorList>
    </citation>
    <scope>NUCLEOTIDE SEQUENCE</scope>
    <source>
        <strain evidence="10">GTP1</strain>
    </source>
</reference>
<dbReference type="Gene3D" id="3.30.450.20">
    <property type="entry name" value="PAS domain"/>
    <property type="match status" value="1"/>
</dbReference>
<dbReference type="CDD" id="cd00130">
    <property type="entry name" value="PAS"/>
    <property type="match status" value="1"/>
</dbReference>
<feature type="domain" description="Histidine kinase" evidence="8">
    <location>
        <begin position="203"/>
        <end position="413"/>
    </location>
</feature>
<dbReference type="PRINTS" id="PR00344">
    <property type="entry name" value="BCTRLSENSOR"/>
</dbReference>
<dbReference type="GO" id="GO:0000156">
    <property type="term" value="F:phosphorelay response regulator activity"/>
    <property type="evidence" value="ECO:0007669"/>
    <property type="project" value="TreeGrafter"/>
</dbReference>
<dbReference type="Pfam" id="PF08447">
    <property type="entry name" value="PAS_3"/>
    <property type="match status" value="1"/>
</dbReference>
<dbReference type="FunFam" id="3.30.565.10:FF:000006">
    <property type="entry name" value="Sensor histidine kinase WalK"/>
    <property type="match status" value="1"/>
</dbReference>
<dbReference type="Proteomes" id="UP000596827">
    <property type="component" value="Unassembled WGS sequence"/>
</dbReference>
<dbReference type="Gene3D" id="1.10.287.130">
    <property type="match status" value="1"/>
</dbReference>
<evidence type="ECO:0000256" key="1">
    <source>
        <dbReference type="ARBA" id="ARBA00000085"/>
    </source>
</evidence>
<keyword evidence="5" id="KW-0808">Transferase</keyword>
<gene>
    <name evidence="10" type="ORF">H8R02_15455</name>
</gene>
<dbReference type="SUPFAM" id="SSF55785">
    <property type="entry name" value="PYP-like sensor domain (PAS domain)"/>
    <property type="match status" value="1"/>
</dbReference>
<dbReference type="PANTHER" id="PTHR42878:SF15">
    <property type="entry name" value="BACTERIOPHYTOCHROME"/>
    <property type="match status" value="1"/>
</dbReference>
<proteinExistence type="predicted"/>
<dbReference type="GO" id="GO:0007234">
    <property type="term" value="P:osmosensory signaling via phosphorelay pathway"/>
    <property type="evidence" value="ECO:0007669"/>
    <property type="project" value="TreeGrafter"/>
</dbReference>
<dbReference type="SMART" id="SM00387">
    <property type="entry name" value="HATPase_c"/>
    <property type="match status" value="1"/>
</dbReference>
<dbReference type="PROSITE" id="PS50113">
    <property type="entry name" value="PAC"/>
    <property type="match status" value="1"/>
</dbReference>
<keyword evidence="11" id="KW-1185">Reference proteome</keyword>
<dbReference type="CDD" id="cd00082">
    <property type="entry name" value="HisKA"/>
    <property type="match status" value="1"/>
</dbReference>
<organism evidence="10 11">
    <name type="scientific">Ramlibacter albus</name>
    <dbReference type="NCBI Taxonomy" id="2079448"/>
    <lineage>
        <taxon>Bacteria</taxon>
        <taxon>Pseudomonadati</taxon>
        <taxon>Pseudomonadota</taxon>
        <taxon>Betaproteobacteria</taxon>
        <taxon>Burkholderiales</taxon>
        <taxon>Comamonadaceae</taxon>
        <taxon>Ramlibacter</taxon>
    </lineage>
</organism>
<evidence type="ECO:0000259" key="9">
    <source>
        <dbReference type="PROSITE" id="PS50113"/>
    </source>
</evidence>
<comment type="subcellular location">
    <subcellularLocation>
        <location evidence="2">Cell inner membrane</location>
        <topology evidence="2">Multi-pass membrane protein</topology>
    </subcellularLocation>
</comment>
<dbReference type="InterPro" id="IPR000700">
    <property type="entry name" value="PAS-assoc_C"/>
</dbReference>
<dbReference type="AlphaFoldDB" id="A0A923MAQ1"/>
<evidence type="ECO:0000256" key="7">
    <source>
        <dbReference type="ARBA" id="ARBA00023136"/>
    </source>
</evidence>
<dbReference type="SMART" id="SM00388">
    <property type="entry name" value="HisKA"/>
    <property type="match status" value="1"/>
</dbReference>
<dbReference type="PROSITE" id="PS50109">
    <property type="entry name" value="HIS_KIN"/>
    <property type="match status" value="1"/>
</dbReference>
<evidence type="ECO:0000256" key="2">
    <source>
        <dbReference type="ARBA" id="ARBA00004429"/>
    </source>
</evidence>
<dbReference type="SUPFAM" id="SSF47384">
    <property type="entry name" value="Homodimeric domain of signal transducing histidine kinase"/>
    <property type="match status" value="1"/>
</dbReference>
<evidence type="ECO:0000313" key="11">
    <source>
        <dbReference type="Proteomes" id="UP000596827"/>
    </source>
</evidence>
<dbReference type="GO" id="GO:0030295">
    <property type="term" value="F:protein kinase activator activity"/>
    <property type="evidence" value="ECO:0007669"/>
    <property type="project" value="TreeGrafter"/>
</dbReference>
<evidence type="ECO:0000256" key="3">
    <source>
        <dbReference type="ARBA" id="ARBA00012438"/>
    </source>
</evidence>
<dbReference type="Pfam" id="PF02518">
    <property type="entry name" value="HATPase_c"/>
    <property type="match status" value="1"/>
</dbReference>
<dbReference type="InterPro" id="IPR003594">
    <property type="entry name" value="HATPase_dom"/>
</dbReference>
<dbReference type="InterPro" id="IPR036097">
    <property type="entry name" value="HisK_dim/P_sf"/>
</dbReference>
<feature type="domain" description="PAC" evidence="9">
    <location>
        <begin position="118"/>
        <end position="170"/>
    </location>
</feature>
<accession>A0A923MAQ1</accession>
<dbReference type="Pfam" id="PF00512">
    <property type="entry name" value="HisKA"/>
    <property type="match status" value="1"/>
</dbReference>
<dbReference type="InterPro" id="IPR013655">
    <property type="entry name" value="PAS_fold_3"/>
</dbReference>
<evidence type="ECO:0000313" key="10">
    <source>
        <dbReference type="EMBL" id="MBC5765864.1"/>
    </source>
</evidence>
<dbReference type="EMBL" id="JACORU010000005">
    <property type="protein sequence ID" value="MBC5765864.1"/>
    <property type="molecule type" value="Genomic_DNA"/>
</dbReference>
<keyword evidence="7" id="KW-0472">Membrane</keyword>
<evidence type="ECO:0000259" key="8">
    <source>
        <dbReference type="PROSITE" id="PS50109"/>
    </source>
</evidence>
<dbReference type="InterPro" id="IPR050351">
    <property type="entry name" value="BphY/WalK/GraS-like"/>
</dbReference>
<dbReference type="InterPro" id="IPR000014">
    <property type="entry name" value="PAS"/>
</dbReference>
<dbReference type="GO" id="GO:0005886">
    <property type="term" value="C:plasma membrane"/>
    <property type="evidence" value="ECO:0007669"/>
    <property type="project" value="UniProtKB-SubCell"/>
</dbReference>
<dbReference type="Gene3D" id="3.30.565.10">
    <property type="entry name" value="Histidine kinase-like ATPase, C-terminal domain"/>
    <property type="match status" value="1"/>
</dbReference>
<dbReference type="InterPro" id="IPR036890">
    <property type="entry name" value="HATPase_C_sf"/>
</dbReference>
<keyword evidence="4" id="KW-0597">Phosphoprotein</keyword>
<dbReference type="EC" id="2.7.13.3" evidence="3"/>
<sequence length="413" mass="45787">MSQTAFISSPFVANDLFSAFEDAVMQRKVAELALQASEARLRDATALLQLAAQIGRLGGWAYDMGSRTLALSPEVRAMMDLRPGDDVPARGALRWLAEPDRPRLRAILERALEDGTPFDVESQALTARGRRIWVRIICEAEWDGAARVQRLHGALQDITESKQAQLALHESQRCLSERLEERVAERTRQLRLANEELEALAYSIAHDLRAPMTALHGFSRLLHDNLPALDSRNKHYLGRIMGNVRHMSELTDALLSLAGLSSVEMVNQPVDLAVLAREALQRQRELEPARELDAIIAETLPAVGDPALLQRVMANLVGNAWKFSRPKPRTVIRVGSEWLPDGVAYYVQDCGVGFDMAHAANLFGAFRRLHTAEYEGTGIGLALVRKIVTRHGGRVWAEARPGEGATVWFTLAC</sequence>
<dbReference type="InterPro" id="IPR035965">
    <property type="entry name" value="PAS-like_dom_sf"/>
</dbReference>
<evidence type="ECO:0000256" key="6">
    <source>
        <dbReference type="ARBA" id="ARBA00022777"/>
    </source>
</evidence>
<dbReference type="SUPFAM" id="SSF55874">
    <property type="entry name" value="ATPase domain of HSP90 chaperone/DNA topoisomerase II/histidine kinase"/>
    <property type="match status" value="1"/>
</dbReference>
<protein>
    <recommendedName>
        <fullName evidence="3">histidine kinase</fullName>
        <ecNumber evidence="3">2.7.13.3</ecNumber>
    </recommendedName>
</protein>
<dbReference type="InterPro" id="IPR005467">
    <property type="entry name" value="His_kinase_dom"/>
</dbReference>